<dbReference type="Gene3D" id="3.40.50.720">
    <property type="entry name" value="NAD(P)-binding Rossmann-like Domain"/>
    <property type="match status" value="1"/>
</dbReference>
<dbReference type="Proteomes" id="UP000015104">
    <property type="component" value="Unassembled WGS sequence"/>
</dbReference>
<sequence length="205" mass="23083">MKSVSRKSNKIVYLKVDIFVNNAGTSQRSRFELIESRVDQDLFDNNVFGGVNLTRLILKHWYDTNSKGHIVVTSSIVGKAALPECASYTASKHALHGYYECLRYEAASKGIIITMVCSGPVKTGIAAVSYTGTYGILLNGSVSSNRMSPKRHAELMVCAIETRLEEVWITIQPFLWYCYAHQYFPTLSKRWLINMANNLSKSRDN</sequence>
<dbReference type="InterPro" id="IPR053011">
    <property type="entry name" value="SDR_family_member_7"/>
</dbReference>
<name>T1K2J1_TETUR</name>
<evidence type="ECO:0000313" key="3">
    <source>
        <dbReference type="EnsemblMetazoa" id="tetur04g05230.1"/>
    </source>
</evidence>
<dbReference type="OrthoDB" id="47007at2759"/>
<dbReference type="SUPFAM" id="SSF51735">
    <property type="entry name" value="NAD(P)-binding Rossmann-fold domains"/>
    <property type="match status" value="1"/>
</dbReference>
<keyword evidence="4" id="KW-1185">Reference proteome</keyword>
<evidence type="ECO:0000256" key="1">
    <source>
        <dbReference type="ARBA" id="ARBA00023002"/>
    </source>
</evidence>
<dbReference type="GO" id="GO:0016491">
    <property type="term" value="F:oxidoreductase activity"/>
    <property type="evidence" value="ECO:0007669"/>
    <property type="project" value="UniProtKB-KW"/>
</dbReference>
<dbReference type="EnsemblMetazoa" id="tetur04g05230.1">
    <property type="protein sequence ID" value="tetur04g05230.1"/>
    <property type="gene ID" value="tetur04g05230"/>
</dbReference>
<evidence type="ECO:0008006" key="5">
    <source>
        <dbReference type="Google" id="ProtNLM"/>
    </source>
</evidence>
<accession>T1K2J1</accession>
<reference evidence="4" key="1">
    <citation type="submission" date="2011-08" db="EMBL/GenBank/DDBJ databases">
        <authorList>
            <person name="Rombauts S."/>
        </authorList>
    </citation>
    <scope>NUCLEOTIDE SEQUENCE</scope>
    <source>
        <strain evidence="4">London</strain>
    </source>
</reference>
<dbReference type="PROSITE" id="PS00061">
    <property type="entry name" value="ADH_SHORT"/>
    <property type="match status" value="1"/>
</dbReference>
<evidence type="ECO:0000313" key="4">
    <source>
        <dbReference type="Proteomes" id="UP000015104"/>
    </source>
</evidence>
<dbReference type="AlphaFoldDB" id="T1K2J1"/>
<comment type="similarity">
    <text evidence="2">Belongs to the short-chain dehydrogenases/reductases (SDR) family.</text>
</comment>
<dbReference type="EMBL" id="CAEY01001363">
    <property type="status" value="NOT_ANNOTATED_CDS"/>
    <property type="molecule type" value="Genomic_DNA"/>
</dbReference>
<dbReference type="PRINTS" id="PR00080">
    <property type="entry name" value="SDRFAMILY"/>
</dbReference>
<evidence type="ECO:0000256" key="2">
    <source>
        <dbReference type="RuleBase" id="RU000363"/>
    </source>
</evidence>
<reference evidence="3" key="2">
    <citation type="submission" date="2015-06" db="UniProtKB">
        <authorList>
            <consortium name="EnsemblMetazoa"/>
        </authorList>
    </citation>
    <scope>IDENTIFICATION</scope>
</reference>
<organism evidence="3 4">
    <name type="scientific">Tetranychus urticae</name>
    <name type="common">Two-spotted spider mite</name>
    <dbReference type="NCBI Taxonomy" id="32264"/>
    <lineage>
        <taxon>Eukaryota</taxon>
        <taxon>Metazoa</taxon>
        <taxon>Ecdysozoa</taxon>
        <taxon>Arthropoda</taxon>
        <taxon>Chelicerata</taxon>
        <taxon>Arachnida</taxon>
        <taxon>Acari</taxon>
        <taxon>Acariformes</taxon>
        <taxon>Trombidiformes</taxon>
        <taxon>Prostigmata</taxon>
        <taxon>Eleutherengona</taxon>
        <taxon>Raphignathae</taxon>
        <taxon>Tetranychoidea</taxon>
        <taxon>Tetranychidae</taxon>
        <taxon>Tetranychus</taxon>
    </lineage>
</organism>
<dbReference type="HOGENOM" id="CLU_1339092_0_0_1"/>
<dbReference type="InterPro" id="IPR036291">
    <property type="entry name" value="NAD(P)-bd_dom_sf"/>
</dbReference>
<gene>
    <name evidence="3" type="primary">107359493</name>
</gene>
<dbReference type="Pfam" id="PF00106">
    <property type="entry name" value="adh_short"/>
    <property type="match status" value="1"/>
</dbReference>
<dbReference type="InterPro" id="IPR020904">
    <property type="entry name" value="Sc_DH/Rdtase_CS"/>
</dbReference>
<dbReference type="STRING" id="32264.T1K2J1"/>
<protein>
    <recommendedName>
        <fullName evidence="5">Dehydrogenase/reductase SDR family member 7</fullName>
    </recommendedName>
</protein>
<dbReference type="eggNOG" id="KOG1205">
    <property type="taxonomic scope" value="Eukaryota"/>
</dbReference>
<dbReference type="InterPro" id="IPR002347">
    <property type="entry name" value="SDR_fam"/>
</dbReference>
<dbReference type="PANTHER" id="PTHR44269">
    <property type="entry name" value="DEHYDROGENASE/REDUCTASE SDR FAMILY MEMBER 7-RELATED"/>
    <property type="match status" value="1"/>
</dbReference>
<proteinExistence type="inferred from homology"/>
<dbReference type="PRINTS" id="PR00081">
    <property type="entry name" value="GDHRDH"/>
</dbReference>
<keyword evidence="1" id="KW-0560">Oxidoreductase</keyword>